<dbReference type="InterPro" id="IPR019476">
    <property type="entry name" value="T4SS_TraD_DNA-bd"/>
</dbReference>
<gene>
    <name evidence="4" type="ORF">A2886_02235</name>
</gene>
<comment type="caution">
    <text evidence="4">The sequence shown here is derived from an EMBL/GenBank/DDBJ whole genome shotgun (WGS) entry which is preliminary data.</text>
</comment>
<dbReference type="PANTHER" id="PTHR42957:SF1">
    <property type="entry name" value="HELICASE MJ1565-RELATED"/>
    <property type="match status" value="1"/>
</dbReference>
<protein>
    <submittedName>
        <fullName evidence="4">Uncharacterized protein</fullName>
    </submittedName>
</protein>
<dbReference type="PANTHER" id="PTHR42957">
    <property type="entry name" value="HELICASE MJ1565-RELATED"/>
    <property type="match status" value="1"/>
</dbReference>
<feature type="domain" description="DUF8128" evidence="3">
    <location>
        <begin position="71"/>
        <end position="365"/>
    </location>
</feature>
<dbReference type="InterPro" id="IPR008571">
    <property type="entry name" value="HerA-like"/>
</dbReference>
<dbReference type="SUPFAM" id="SSF52540">
    <property type="entry name" value="P-loop containing nucleoside triphosphate hydrolases"/>
    <property type="match status" value="1"/>
</dbReference>
<accession>A0A1F4URL1</accession>
<feature type="region of interest" description="Disordered" evidence="1">
    <location>
        <begin position="830"/>
        <end position="858"/>
    </location>
</feature>
<dbReference type="Pfam" id="PF10412">
    <property type="entry name" value="TrwB_AAD_bind"/>
    <property type="match status" value="1"/>
</dbReference>
<reference evidence="4 5" key="1">
    <citation type="journal article" date="2016" name="Nat. Commun.">
        <title>Thousands of microbial genomes shed light on interconnected biogeochemical processes in an aquifer system.</title>
        <authorList>
            <person name="Anantharaman K."/>
            <person name="Brown C.T."/>
            <person name="Hug L.A."/>
            <person name="Sharon I."/>
            <person name="Castelle C.J."/>
            <person name="Probst A.J."/>
            <person name="Thomas B.C."/>
            <person name="Singh A."/>
            <person name="Wilkins M.J."/>
            <person name="Karaoz U."/>
            <person name="Brodie E.L."/>
            <person name="Williams K.H."/>
            <person name="Hubbard S.S."/>
            <person name="Banfield J.F."/>
        </authorList>
    </citation>
    <scope>NUCLEOTIDE SEQUENCE [LARGE SCALE GENOMIC DNA]</scope>
</reference>
<dbReference type="EMBL" id="MEVA01000006">
    <property type="protein sequence ID" value="OGC47584.1"/>
    <property type="molecule type" value="Genomic_DNA"/>
</dbReference>
<dbReference type="AlphaFoldDB" id="A0A1F4URL1"/>
<dbReference type="InterPro" id="IPR027417">
    <property type="entry name" value="P-loop_NTPase"/>
</dbReference>
<feature type="domain" description="Type IV secretion system coupling protein TraD DNA-binding" evidence="2">
    <location>
        <begin position="403"/>
        <end position="699"/>
    </location>
</feature>
<sequence length="858" mass="96759">MELLIILSLILLAVVGFFIFKKMKGSFSGSTTSKDLEILEVQVHKSEEEHYDVQTAALAAEHMFASLHGLLRVDAVAQEQVSFEFVAVDGGIRFYVAVPPNISKFVESQIYAQYPTAHISKVEDYAPSKFKDGDGEFEVATLTLKKANFFPIKTFRDFERDSLSSVTSALSEATSDENLWFQVVIKPIADVWQGEGFEYVQQVREGTTGSGTFMGDLPGEIIKEFSQIVSTFFKALVGRAEEPVKPGGLKVERKFLNSNEEVQVEAIEEKLSRMGFEVNIRLLSRAQTYDRADRLLRSLIASLQQFSTVQLNSIEYEQHPNSENKYNEYKTRSINSNNTFVLNIAELASIYHLPSEKVETPGVLWVGSKKAEPPANLPTTNCNYIGEVLFRDKKMRFGISNEGEDRVRHMYLIGKTGTGKSTFFKNMIVQDILAGHGVGVVDPHGDLIEDILDYIPENRLKDVVMVDPSDTERPVGINVLEIDDQSQKNLMASALVSSMAKQFDYSWGPRLEYLLNYSVLTLLEVPGTSILGITRLLNDMNYQKYILHQIKDPVVLDFWEEEYKAMRGNQRLITEAVAPIQNKINRFLSSTTIRNILGQRKSTIDFWEIMNSGKILLLNLSKGKIGEDNANLLGALLVSRINFMAMQRIKIDPQQRKPFYLYVDEFQNFAGGNFESILSESRKYKLGLHLTHQFTSQLPEELLSAVFGNVGTVAAFSVGAQDAKILETEFSPYFDENDLISLRKFQIYIKLMIDGQTSKPFSATVPRPWIAEESLITKTGNRQKALDFSRLTYGADRQYVEDKIRKWVEFKFDKGVAVAQEYNSANAGNVGERVEEVANPISEPQPEVQNPEGSIDLN</sequence>
<dbReference type="InterPro" id="IPR058441">
    <property type="entry name" value="DUF8128"/>
</dbReference>
<evidence type="ECO:0000256" key="1">
    <source>
        <dbReference type="SAM" id="MobiDB-lite"/>
    </source>
</evidence>
<dbReference type="Proteomes" id="UP000176608">
    <property type="component" value="Unassembled WGS sequence"/>
</dbReference>
<name>A0A1F4URL1_UNCKA</name>
<evidence type="ECO:0000259" key="2">
    <source>
        <dbReference type="Pfam" id="PF10412"/>
    </source>
</evidence>
<evidence type="ECO:0000313" key="4">
    <source>
        <dbReference type="EMBL" id="OGC47584.1"/>
    </source>
</evidence>
<evidence type="ECO:0000259" key="3">
    <source>
        <dbReference type="Pfam" id="PF26449"/>
    </source>
</evidence>
<feature type="compositionally biased region" description="Polar residues" evidence="1">
    <location>
        <begin position="847"/>
        <end position="858"/>
    </location>
</feature>
<dbReference type="Gene3D" id="3.40.50.300">
    <property type="entry name" value="P-loop containing nucleotide triphosphate hydrolases"/>
    <property type="match status" value="2"/>
</dbReference>
<evidence type="ECO:0000313" key="5">
    <source>
        <dbReference type="Proteomes" id="UP000176608"/>
    </source>
</evidence>
<organism evidence="4 5">
    <name type="scientific">candidate division WWE3 bacterium RIFCSPHIGHO2_01_FULL_42_13</name>
    <dbReference type="NCBI Taxonomy" id="1802617"/>
    <lineage>
        <taxon>Bacteria</taxon>
        <taxon>Katanobacteria</taxon>
    </lineage>
</organism>
<dbReference type="STRING" id="1802617.A2886_02235"/>
<dbReference type="Pfam" id="PF26449">
    <property type="entry name" value="DUF8128"/>
    <property type="match status" value="1"/>
</dbReference>
<proteinExistence type="predicted"/>